<accession>A0A4Y2JCY6</accession>
<feature type="compositionally biased region" description="Basic and acidic residues" evidence="1">
    <location>
        <begin position="50"/>
        <end position="67"/>
    </location>
</feature>
<feature type="region of interest" description="Disordered" evidence="1">
    <location>
        <begin position="45"/>
        <end position="67"/>
    </location>
</feature>
<proteinExistence type="predicted"/>
<dbReference type="Proteomes" id="UP000499080">
    <property type="component" value="Unassembled WGS sequence"/>
</dbReference>
<organism evidence="2 3">
    <name type="scientific">Araneus ventricosus</name>
    <name type="common">Orbweaver spider</name>
    <name type="synonym">Epeira ventricosa</name>
    <dbReference type="NCBI Taxonomy" id="182803"/>
    <lineage>
        <taxon>Eukaryota</taxon>
        <taxon>Metazoa</taxon>
        <taxon>Ecdysozoa</taxon>
        <taxon>Arthropoda</taxon>
        <taxon>Chelicerata</taxon>
        <taxon>Arachnida</taxon>
        <taxon>Araneae</taxon>
        <taxon>Araneomorphae</taxon>
        <taxon>Entelegynae</taxon>
        <taxon>Araneoidea</taxon>
        <taxon>Araneidae</taxon>
        <taxon>Araneus</taxon>
    </lineage>
</organism>
<gene>
    <name evidence="2" type="ORF">AVEN_201633_1</name>
</gene>
<name>A0A4Y2JCY6_ARAVE</name>
<evidence type="ECO:0000313" key="3">
    <source>
        <dbReference type="Proteomes" id="UP000499080"/>
    </source>
</evidence>
<dbReference type="AlphaFoldDB" id="A0A4Y2JCY6"/>
<sequence length="140" mass="15718">ADYSKVLAPLTKLELPPAPIFSREREPPPHLHIYTTRTSALLTGSPDGAVKSDIHSDTVPHHLEPSHQSRHQWEYPMRIGLLWSKSLENPMKFVFHLVHSVIKLKYDPEEGERCSLTKAKTTCVGGGMRVGVSPGWDDPF</sequence>
<dbReference type="EMBL" id="BGPR01109838">
    <property type="protein sequence ID" value="GBM87278.1"/>
    <property type="molecule type" value="Genomic_DNA"/>
</dbReference>
<reference evidence="2 3" key="1">
    <citation type="journal article" date="2019" name="Sci. Rep.">
        <title>Orb-weaving spider Araneus ventricosus genome elucidates the spidroin gene catalogue.</title>
        <authorList>
            <person name="Kono N."/>
            <person name="Nakamura H."/>
            <person name="Ohtoshi R."/>
            <person name="Moran D.A.P."/>
            <person name="Shinohara A."/>
            <person name="Yoshida Y."/>
            <person name="Fujiwara M."/>
            <person name="Mori M."/>
            <person name="Tomita M."/>
            <person name="Arakawa K."/>
        </authorList>
    </citation>
    <scope>NUCLEOTIDE SEQUENCE [LARGE SCALE GENOMIC DNA]</scope>
</reference>
<feature type="non-terminal residue" evidence="2">
    <location>
        <position position="1"/>
    </location>
</feature>
<protein>
    <submittedName>
        <fullName evidence="2">Uncharacterized protein</fullName>
    </submittedName>
</protein>
<evidence type="ECO:0000313" key="2">
    <source>
        <dbReference type="EMBL" id="GBM87278.1"/>
    </source>
</evidence>
<keyword evidence="3" id="KW-1185">Reference proteome</keyword>
<evidence type="ECO:0000256" key="1">
    <source>
        <dbReference type="SAM" id="MobiDB-lite"/>
    </source>
</evidence>
<comment type="caution">
    <text evidence="2">The sequence shown here is derived from an EMBL/GenBank/DDBJ whole genome shotgun (WGS) entry which is preliminary data.</text>
</comment>